<dbReference type="NCBIfam" id="TIGR02595">
    <property type="entry name" value="PEP_CTERM"/>
    <property type="match status" value="1"/>
</dbReference>
<protein>
    <submittedName>
        <fullName evidence="3">PEP-CTERM sorting domain-containing protein</fullName>
    </submittedName>
</protein>
<comment type="caution">
    <text evidence="3">The sequence shown here is derived from an EMBL/GenBank/DDBJ whole genome shotgun (WGS) entry which is preliminary data.</text>
</comment>
<dbReference type="Proteomes" id="UP001596473">
    <property type="component" value="Unassembled WGS sequence"/>
</dbReference>
<accession>A0ABW2QRT5</accession>
<dbReference type="EMBL" id="JBHTBQ010000001">
    <property type="protein sequence ID" value="MFC7418333.1"/>
    <property type="molecule type" value="Genomic_DNA"/>
</dbReference>
<dbReference type="Pfam" id="PF07589">
    <property type="entry name" value="PEP-CTERM"/>
    <property type="match status" value="1"/>
</dbReference>
<dbReference type="InterPro" id="IPR013424">
    <property type="entry name" value="Ice-binding_C"/>
</dbReference>
<evidence type="ECO:0000256" key="1">
    <source>
        <dbReference type="SAM" id="SignalP"/>
    </source>
</evidence>
<gene>
    <name evidence="3" type="ORF">ACFQNF_00375</name>
</gene>
<keyword evidence="4" id="KW-1185">Reference proteome</keyword>
<name>A0ABW2QRT5_9NEIS</name>
<feature type="signal peptide" evidence="1">
    <location>
        <begin position="1"/>
        <end position="22"/>
    </location>
</feature>
<evidence type="ECO:0000313" key="3">
    <source>
        <dbReference type="EMBL" id="MFC7418333.1"/>
    </source>
</evidence>
<feature type="domain" description="Ice-binding protein C-terminal" evidence="2">
    <location>
        <begin position="182"/>
        <end position="204"/>
    </location>
</feature>
<sequence>MNILKNTAAVVVLASLFSQAYAVNAYVDQFISFKDGSGNNATALGNVSGSSAFYTVGAVNPALVTGAPVAGEWASLPQAYEAVYGFSNQQATGSLGIYSVANGAHEVASIFGRLGSTASWTFIGKVTEGGGVGLGTQLASLSLVGTGLSAVNQVMVRSQGSAGGSPGFDLMGIRGTGMVAAPVPEPETYALMGLGLVALMARRRKRV</sequence>
<keyword evidence="1" id="KW-0732">Signal</keyword>
<dbReference type="RefSeq" id="WP_380185256.1">
    <property type="nucleotide sequence ID" value="NZ_JBHTBQ010000001.1"/>
</dbReference>
<feature type="chain" id="PRO_5045889746" evidence="1">
    <location>
        <begin position="23"/>
        <end position="207"/>
    </location>
</feature>
<organism evidence="3 4">
    <name type="scientific">Iodobacter arcticus</name>
    <dbReference type="NCBI Taxonomy" id="590593"/>
    <lineage>
        <taxon>Bacteria</taxon>
        <taxon>Pseudomonadati</taxon>
        <taxon>Pseudomonadota</taxon>
        <taxon>Betaproteobacteria</taxon>
        <taxon>Neisseriales</taxon>
        <taxon>Chitinibacteraceae</taxon>
        <taxon>Iodobacter</taxon>
    </lineage>
</organism>
<evidence type="ECO:0000259" key="2">
    <source>
        <dbReference type="Pfam" id="PF07589"/>
    </source>
</evidence>
<reference evidence="4" key="1">
    <citation type="journal article" date="2019" name="Int. J. Syst. Evol. Microbiol.">
        <title>The Global Catalogue of Microorganisms (GCM) 10K type strain sequencing project: providing services to taxonomists for standard genome sequencing and annotation.</title>
        <authorList>
            <consortium name="The Broad Institute Genomics Platform"/>
            <consortium name="The Broad Institute Genome Sequencing Center for Infectious Disease"/>
            <person name="Wu L."/>
            <person name="Ma J."/>
        </authorList>
    </citation>
    <scope>NUCLEOTIDE SEQUENCE [LARGE SCALE GENOMIC DNA]</scope>
    <source>
        <strain evidence="4">CCUG 62945</strain>
    </source>
</reference>
<evidence type="ECO:0000313" key="4">
    <source>
        <dbReference type="Proteomes" id="UP001596473"/>
    </source>
</evidence>
<proteinExistence type="predicted"/>